<dbReference type="GO" id="GO:0007264">
    <property type="term" value="P:small GTPase-mediated signal transduction"/>
    <property type="evidence" value="ECO:0007669"/>
    <property type="project" value="InterPro"/>
</dbReference>
<dbReference type="GO" id="GO:0005525">
    <property type="term" value="F:GTP binding"/>
    <property type="evidence" value="ECO:0007669"/>
    <property type="project" value="UniProtKB-KW"/>
</dbReference>
<keyword evidence="1" id="KW-0547">Nucleotide-binding</keyword>
<protein>
    <submittedName>
        <fullName evidence="4">Uncharacterized protein</fullName>
    </submittedName>
</protein>
<dbReference type="GO" id="GO:0003924">
    <property type="term" value="F:GTPase activity"/>
    <property type="evidence" value="ECO:0007669"/>
    <property type="project" value="InterPro"/>
</dbReference>
<dbReference type="Gene3D" id="3.40.50.300">
    <property type="entry name" value="P-loop containing nucleotide triphosphate hydrolases"/>
    <property type="match status" value="1"/>
</dbReference>
<dbReference type="Proteomes" id="UP000054821">
    <property type="component" value="Unassembled WGS sequence"/>
</dbReference>
<reference evidence="4 5" key="1">
    <citation type="journal article" date="2016" name="Genome Announc.">
        <title>Draft Whole-Genome Sequence of Trichoderma gamsii T6085, a Promising Biocontrol Agent of Fusarium Head Blight on Wheat.</title>
        <authorList>
            <person name="Baroncelli R."/>
            <person name="Zapparata A."/>
            <person name="Piaggeschi G."/>
            <person name="Sarrocco S."/>
            <person name="Vannacci G."/>
        </authorList>
    </citation>
    <scope>NUCLEOTIDE SEQUENCE [LARGE SCALE GENOMIC DNA]</scope>
    <source>
        <strain evidence="4 5">T6085</strain>
    </source>
</reference>
<evidence type="ECO:0000313" key="5">
    <source>
        <dbReference type="Proteomes" id="UP000054821"/>
    </source>
</evidence>
<dbReference type="PANTHER" id="PTHR24072">
    <property type="entry name" value="RHO FAMILY GTPASE"/>
    <property type="match status" value="1"/>
</dbReference>
<keyword evidence="2" id="KW-0342">GTP-binding</keyword>
<comment type="caution">
    <text evidence="4">The sequence shown here is derived from an EMBL/GenBank/DDBJ whole genome shotgun (WGS) entry which is preliminary data.</text>
</comment>
<dbReference type="EMBL" id="JPDN02000033">
    <property type="protein sequence ID" value="PON22982.1"/>
    <property type="molecule type" value="Genomic_DNA"/>
</dbReference>
<gene>
    <name evidence="4" type="ORF">TGAM01_v208237</name>
</gene>
<dbReference type="PRINTS" id="PR00449">
    <property type="entry name" value="RASTRNSFRMNG"/>
</dbReference>
<evidence type="ECO:0000256" key="1">
    <source>
        <dbReference type="ARBA" id="ARBA00022741"/>
    </source>
</evidence>
<accession>A0A2P4ZFC9</accession>
<dbReference type="SUPFAM" id="SSF52540">
    <property type="entry name" value="P-loop containing nucleoside triphosphate hydrolases"/>
    <property type="match status" value="1"/>
</dbReference>
<proteinExistence type="predicted"/>
<organism evidence="4 5">
    <name type="scientific">Trichoderma gamsii</name>
    <dbReference type="NCBI Taxonomy" id="398673"/>
    <lineage>
        <taxon>Eukaryota</taxon>
        <taxon>Fungi</taxon>
        <taxon>Dikarya</taxon>
        <taxon>Ascomycota</taxon>
        <taxon>Pezizomycotina</taxon>
        <taxon>Sordariomycetes</taxon>
        <taxon>Hypocreomycetidae</taxon>
        <taxon>Hypocreales</taxon>
        <taxon>Hypocreaceae</taxon>
        <taxon>Trichoderma</taxon>
    </lineage>
</organism>
<feature type="region of interest" description="Disordered" evidence="3">
    <location>
        <begin position="1"/>
        <end position="60"/>
    </location>
</feature>
<dbReference type="InterPro" id="IPR003578">
    <property type="entry name" value="Small_GTPase_Rho"/>
</dbReference>
<sequence>MQDVSGKFTEEQAESIDSWRHSVPSHMERDDPFSDDGFTARPSTRVTFREPERPTRRPSTAARLAFLRAAIPIPIFHRRPCKPGEKLLEGPLIERPETALGIRDDDNDGDGAAAEAKNPRRRGGLFSLFSRKRKHRSPSPSALPPVPQVVLEVPLTIHFLFVGAKSAGQTSLLFRARYGQFIDSSAIARTCYETYVNTRMYNSQPRLSYVQWDAIFLCFDIQQKPTMHAILQWWHEAVQGGFLAQQHTEVLLHLVGLKKDVRDKCTDPRHRVACPFDSDDFVPFPSCCVIPSDAAWHARRIRAHRYIECSAMTGEGVDAMLEDAAKESTRRAIEMAQYIQAIQANKRRMF</sequence>
<evidence type="ECO:0000313" key="4">
    <source>
        <dbReference type="EMBL" id="PON22982.1"/>
    </source>
</evidence>
<dbReference type="RefSeq" id="XP_018657498.1">
    <property type="nucleotide sequence ID" value="XM_018809334.1"/>
</dbReference>
<dbReference type="InterPro" id="IPR001806">
    <property type="entry name" value="Small_GTPase"/>
</dbReference>
<name>A0A2P4ZFC9_9HYPO</name>
<dbReference type="InterPro" id="IPR027417">
    <property type="entry name" value="P-loop_NTPase"/>
</dbReference>
<dbReference type="SMART" id="SM00174">
    <property type="entry name" value="RHO"/>
    <property type="match status" value="1"/>
</dbReference>
<evidence type="ECO:0000256" key="2">
    <source>
        <dbReference type="ARBA" id="ARBA00023134"/>
    </source>
</evidence>
<dbReference type="GeneID" id="29989417"/>
<dbReference type="AlphaFoldDB" id="A0A2P4ZFC9"/>
<keyword evidence="5" id="KW-1185">Reference proteome</keyword>
<dbReference type="STRING" id="398673.A0A2P4ZFC9"/>
<dbReference type="Pfam" id="PF00071">
    <property type="entry name" value="Ras"/>
    <property type="match status" value="1"/>
</dbReference>
<evidence type="ECO:0000256" key="3">
    <source>
        <dbReference type="SAM" id="MobiDB-lite"/>
    </source>
</evidence>